<gene>
    <name evidence="1" type="ORF">RJ639_012549</name>
</gene>
<evidence type="ECO:0000313" key="2">
    <source>
        <dbReference type="Proteomes" id="UP001188597"/>
    </source>
</evidence>
<dbReference type="EMBL" id="JAVXUP010001410">
    <property type="protein sequence ID" value="KAK3011967.1"/>
    <property type="molecule type" value="Genomic_DNA"/>
</dbReference>
<evidence type="ECO:0000313" key="1">
    <source>
        <dbReference type="EMBL" id="KAK3011967.1"/>
    </source>
</evidence>
<name>A0AA88VN92_9ASTE</name>
<organism evidence="1 2">
    <name type="scientific">Escallonia herrerae</name>
    <dbReference type="NCBI Taxonomy" id="1293975"/>
    <lineage>
        <taxon>Eukaryota</taxon>
        <taxon>Viridiplantae</taxon>
        <taxon>Streptophyta</taxon>
        <taxon>Embryophyta</taxon>
        <taxon>Tracheophyta</taxon>
        <taxon>Spermatophyta</taxon>
        <taxon>Magnoliopsida</taxon>
        <taxon>eudicotyledons</taxon>
        <taxon>Gunneridae</taxon>
        <taxon>Pentapetalae</taxon>
        <taxon>asterids</taxon>
        <taxon>campanulids</taxon>
        <taxon>Escalloniales</taxon>
        <taxon>Escalloniaceae</taxon>
        <taxon>Escallonia</taxon>
    </lineage>
</organism>
<protein>
    <submittedName>
        <fullName evidence="1">Uncharacterized protein</fullName>
    </submittedName>
</protein>
<dbReference type="AlphaFoldDB" id="A0AA88VN92"/>
<keyword evidence="2" id="KW-1185">Reference proteome</keyword>
<comment type="caution">
    <text evidence="1">The sequence shown here is derived from an EMBL/GenBank/DDBJ whole genome shotgun (WGS) entry which is preliminary data.</text>
</comment>
<accession>A0AA88VN92</accession>
<sequence length="165" mass="18016">MVDYIIPSVIDPITSERIVMRSSNTHLDEEGPNCRGGNQPWLHSARGTVPLAVIAQLFAAITDAYETFLNHGPAYELWPRTTRDTAPVAMVAQQFAATSDVSISFPSFTTSEMQRLAGLWATNQDPLMGFCKYGLTKYICSPAVAVRLIVVAKTTLALPCNFGYG</sequence>
<proteinExistence type="predicted"/>
<dbReference type="Proteomes" id="UP001188597">
    <property type="component" value="Unassembled WGS sequence"/>
</dbReference>
<reference evidence="1" key="1">
    <citation type="submission" date="2022-12" db="EMBL/GenBank/DDBJ databases">
        <title>Draft genome assemblies for two species of Escallonia (Escalloniales).</title>
        <authorList>
            <person name="Chanderbali A."/>
            <person name="Dervinis C."/>
            <person name="Anghel I."/>
            <person name="Soltis D."/>
            <person name="Soltis P."/>
            <person name="Zapata F."/>
        </authorList>
    </citation>
    <scope>NUCLEOTIDE SEQUENCE</scope>
    <source>
        <strain evidence="1">UCBG64.0493</strain>
        <tissue evidence="1">Leaf</tissue>
    </source>
</reference>